<gene>
    <name evidence="2" type="ORF">C450_01082</name>
</gene>
<dbReference type="RefSeq" id="WP_005038921.1">
    <property type="nucleotide sequence ID" value="NZ_AOME01000012.1"/>
</dbReference>
<dbReference type="Pfam" id="PF13304">
    <property type="entry name" value="AAA_21"/>
    <property type="match status" value="1"/>
</dbReference>
<dbReference type="STRING" id="1227456.C450_01082"/>
<dbReference type="GO" id="GO:0016887">
    <property type="term" value="F:ATP hydrolysis activity"/>
    <property type="evidence" value="ECO:0007669"/>
    <property type="project" value="InterPro"/>
</dbReference>
<dbReference type="AlphaFoldDB" id="M0NCC5"/>
<dbReference type="InterPro" id="IPR003959">
    <property type="entry name" value="ATPase_AAA_core"/>
</dbReference>
<accession>M0NCC5</accession>
<proteinExistence type="predicted"/>
<feature type="domain" description="ATPase AAA-type core" evidence="1">
    <location>
        <begin position="95"/>
        <end position="171"/>
    </location>
</feature>
<dbReference type="EMBL" id="AOME01000012">
    <property type="protein sequence ID" value="EMA55607.1"/>
    <property type="molecule type" value="Genomic_DNA"/>
</dbReference>
<sequence>MDEVRVQLDEKSNRERYTTWLKETLTGSNVQNRDRRKLAESFSPRELASIVESRQVGTLTEEGLTETAAENVVNHPPLRENLYELEAKEIEDKPIIQIKGDNGWKPLSEMSDGQRCTALLSIAMLERAVPLVIDQPEDMLDNKFIYSSVVRLLRSIKRERQVITATHNANIPVLGDAEQIVVLSSSGGQGHFTTRGSIDEPTVRQKVQQILEGGRDAFHRRSQKYGYNPT</sequence>
<dbReference type="GO" id="GO:0005524">
    <property type="term" value="F:ATP binding"/>
    <property type="evidence" value="ECO:0007669"/>
    <property type="project" value="InterPro"/>
</dbReference>
<dbReference type="SUPFAM" id="SSF52540">
    <property type="entry name" value="P-loop containing nucleoside triphosphate hydrolases"/>
    <property type="match status" value="1"/>
</dbReference>
<dbReference type="InterPro" id="IPR027417">
    <property type="entry name" value="P-loop_NTPase"/>
</dbReference>
<evidence type="ECO:0000313" key="3">
    <source>
        <dbReference type="Proteomes" id="UP000011625"/>
    </source>
</evidence>
<dbReference type="Gene3D" id="3.40.50.300">
    <property type="entry name" value="P-loop containing nucleotide triphosphate hydrolases"/>
    <property type="match status" value="1"/>
</dbReference>
<protein>
    <recommendedName>
        <fullName evidence="1">ATPase AAA-type core domain-containing protein</fullName>
    </recommendedName>
</protein>
<evidence type="ECO:0000259" key="1">
    <source>
        <dbReference type="Pfam" id="PF13304"/>
    </source>
</evidence>
<keyword evidence="3" id="KW-1185">Reference proteome</keyword>
<dbReference type="OrthoDB" id="359478at2157"/>
<name>M0NCC5_9EURY</name>
<comment type="caution">
    <text evidence="2">The sequence shown here is derived from an EMBL/GenBank/DDBJ whole genome shotgun (WGS) entry which is preliminary data.</text>
</comment>
<dbReference type="Proteomes" id="UP000011625">
    <property type="component" value="Unassembled WGS sequence"/>
</dbReference>
<evidence type="ECO:0000313" key="2">
    <source>
        <dbReference type="EMBL" id="EMA55607.1"/>
    </source>
</evidence>
<organism evidence="2 3">
    <name type="scientific">Halococcus salifodinae DSM 8989</name>
    <dbReference type="NCBI Taxonomy" id="1227456"/>
    <lineage>
        <taxon>Archaea</taxon>
        <taxon>Methanobacteriati</taxon>
        <taxon>Methanobacteriota</taxon>
        <taxon>Stenosarchaea group</taxon>
        <taxon>Halobacteria</taxon>
        <taxon>Halobacteriales</taxon>
        <taxon>Halococcaceae</taxon>
        <taxon>Halococcus</taxon>
    </lineage>
</organism>
<reference evidence="2 3" key="1">
    <citation type="journal article" date="2014" name="PLoS Genet.">
        <title>Phylogenetically driven sequencing of extremely halophilic archaea reveals strategies for static and dynamic osmo-response.</title>
        <authorList>
            <person name="Becker E.A."/>
            <person name="Seitzer P.M."/>
            <person name="Tritt A."/>
            <person name="Larsen D."/>
            <person name="Krusor M."/>
            <person name="Yao A.I."/>
            <person name="Wu D."/>
            <person name="Madern D."/>
            <person name="Eisen J.A."/>
            <person name="Darling A.E."/>
            <person name="Facciotti M.T."/>
        </authorList>
    </citation>
    <scope>NUCLEOTIDE SEQUENCE [LARGE SCALE GENOMIC DNA]</scope>
    <source>
        <strain evidence="2 3">DSM 8989</strain>
    </source>
</reference>